<accession>A0A2U2HP70</accession>
<dbReference type="EMBL" id="PXWF02000097">
    <property type="protein sequence ID" value="PWF49293.1"/>
    <property type="molecule type" value="Genomic_DNA"/>
</dbReference>
<protein>
    <submittedName>
        <fullName evidence="2">DUF2235 domain-containing protein</fullName>
    </submittedName>
</protein>
<dbReference type="PANTHER" id="PTHR33840">
    <property type="match status" value="1"/>
</dbReference>
<organism evidence="2 3">
    <name type="scientific">Massilia glaciei</name>
    <dbReference type="NCBI Taxonomy" id="1524097"/>
    <lineage>
        <taxon>Bacteria</taxon>
        <taxon>Pseudomonadati</taxon>
        <taxon>Pseudomonadota</taxon>
        <taxon>Betaproteobacteria</taxon>
        <taxon>Burkholderiales</taxon>
        <taxon>Oxalobacteraceae</taxon>
        <taxon>Telluria group</taxon>
        <taxon>Massilia</taxon>
    </lineage>
</organism>
<sequence>MKNNCRSGVSSFSCVQTLWFSFFFDGTGNNLDADIGTLKHSNIAKLYRAHRGNEDNGGVEQKTDDQSSGIYRIYVPGIGTYFQAIKDSGGTVLGLGAGDLGTDRLDWASRHFDEKMARHIALARNPANAIVEINIAAFGFSRGAALARAFIHDFVKERCQEMTKGKWSMKNGGYPVRIRFMGLFDTVASSGLAMASNNMGMIDAIAGTIKSHISTRLQSYKNTRPEVLAFAARAVPGADPAPGLNDGHRRYGDRLQIPDMVEDVRHFIAAHEIRNSFPVDSISKIEKNGRYKKTSKFYEYIYPGVHSDVGGSYRPGEGGKNEKFQTKIGLIPLRDMYRFALGSGVPLNPSTCWSDDTKVDFAVDDKVVKDYQYYLSHVGTAKNMGSLLNLHMRLYYAWRFYSIRKKRNGDITEANRIRQASVGFKAESYKLQQEIKQLEAKEAHAGGKLAVANWNREDFLQEAGRAKNGVHLTELEKNVIAAGLEQRRAVDGVFKAKARLLSLPNTDNLPEIIDIYDKQLMLDAQRIYDLVFHPEFDSYRREFKPNRASLRPHYKVLIEAYENEFIKDQGLRDEVIIGFFDNYIHDSLAGFGKDSTLPSDPRVVYVGGDEKLAYAQLDPANQSETNRNIA</sequence>
<gene>
    <name evidence="2" type="ORF">C7C56_007295</name>
</gene>
<name>A0A2U2HP70_9BURK</name>
<evidence type="ECO:0000313" key="2">
    <source>
        <dbReference type="EMBL" id="PWF49293.1"/>
    </source>
</evidence>
<dbReference type="Proteomes" id="UP000241421">
    <property type="component" value="Unassembled WGS sequence"/>
</dbReference>
<dbReference type="InterPro" id="IPR018712">
    <property type="entry name" value="Tle1-like_cat"/>
</dbReference>
<dbReference type="Pfam" id="PF09994">
    <property type="entry name" value="T6SS_Tle1-like_cat"/>
    <property type="match status" value="2"/>
</dbReference>
<dbReference type="PANTHER" id="PTHR33840:SF1">
    <property type="entry name" value="TLE1 PHOSPHOLIPASE DOMAIN-CONTAINING PROTEIN"/>
    <property type="match status" value="1"/>
</dbReference>
<evidence type="ECO:0000313" key="3">
    <source>
        <dbReference type="Proteomes" id="UP000241421"/>
    </source>
</evidence>
<reference evidence="2 3" key="1">
    <citation type="submission" date="2018-04" db="EMBL/GenBank/DDBJ databases">
        <title>Massilia violaceinigra sp. nov., a novel purple-pigmented bacterium isolated from Tianshan glacier, Xinjiang, China.</title>
        <authorList>
            <person name="Wang H."/>
        </authorList>
    </citation>
    <scope>NUCLEOTIDE SEQUENCE [LARGE SCALE GENOMIC DNA]</scope>
    <source>
        <strain evidence="2 3">B448-2</strain>
    </source>
</reference>
<feature type="domain" description="T6SS Phospholipase effector Tle1-like catalytic" evidence="1">
    <location>
        <begin position="23"/>
        <end position="150"/>
    </location>
</feature>
<evidence type="ECO:0000259" key="1">
    <source>
        <dbReference type="Pfam" id="PF09994"/>
    </source>
</evidence>
<dbReference type="RefSeq" id="WP_106756799.1">
    <property type="nucleotide sequence ID" value="NZ_PXWF02000097.1"/>
</dbReference>
<comment type="caution">
    <text evidence="2">The sequence shown here is derived from an EMBL/GenBank/DDBJ whole genome shotgun (WGS) entry which is preliminary data.</text>
</comment>
<proteinExistence type="predicted"/>
<dbReference type="OrthoDB" id="4378831at2"/>
<keyword evidence="3" id="KW-1185">Reference proteome</keyword>
<dbReference type="AlphaFoldDB" id="A0A2U2HP70"/>
<feature type="domain" description="T6SS Phospholipase effector Tle1-like catalytic" evidence="1">
    <location>
        <begin position="169"/>
        <end position="337"/>
    </location>
</feature>